<keyword evidence="1" id="KW-0812">Transmembrane</keyword>
<accession>A0AAQ3PHL8</accession>
<protein>
    <submittedName>
        <fullName evidence="2">Uncharacterized protein</fullName>
    </submittedName>
</protein>
<proteinExistence type="predicted"/>
<evidence type="ECO:0000256" key="1">
    <source>
        <dbReference type="SAM" id="Phobius"/>
    </source>
</evidence>
<sequence>MLIFWFISTLFQILRRFVFVSRSQQPQPPHSNLVIFALSHGNLRRFSIWQMYLWSSFLKVALIAPTTLFVLLLTLLDLIILNHLQTRKIRFYFSFSSSILKWVGGIRRMGLGN</sequence>
<keyword evidence="3" id="KW-1185">Reference proteome</keyword>
<dbReference type="Proteomes" id="UP001374535">
    <property type="component" value="Chromosome 1"/>
</dbReference>
<feature type="transmembrane region" description="Helical" evidence="1">
    <location>
        <begin position="60"/>
        <end position="81"/>
    </location>
</feature>
<evidence type="ECO:0000313" key="2">
    <source>
        <dbReference type="EMBL" id="WVZ26444.1"/>
    </source>
</evidence>
<gene>
    <name evidence="2" type="ORF">V8G54_004988</name>
</gene>
<reference evidence="2 3" key="1">
    <citation type="journal article" date="2023" name="Life. Sci Alliance">
        <title>Evolutionary insights into 3D genome organization and epigenetic landscape of Vigna mungo.</title>
        <authorList>
            <person name="Junaid A."/>
            <person name="Singh B."/>
            <person name="Bhatia S."/>
        </authorList>
    </citation>
    <scope>NUCLEOTIDE SEQUENCE [LARGE SCALE GENOMIC DNA]</scope>
    <source>
        <strain evidence="2">Urdbean</strain>
    </source>
</reference>
<keyword evidence="1" id="KW-1133">Transmembrane helix</keyword>
<organism evidence="2 3">
    <name type="scientific">Vigna mungo</name>
    <name type="common">Black gram</name>
    <name type="synonym">Phaseolus mungo</name>
    <dbReference type="NCBI Taxonomy" id="3915"/>
    <lineage>
        <taxon>Eukaryota</taxon>
        <taxon>Viridiplantae</taxon>
        <taxon>Streptophyta</taxon>
        <taxon>Embryophyta</taxon>
        <taxon>Tracheophyta</taxon>
        <taxon>Spermatophyta</taxon>
        <taxon>Magnoliopsida</taxon>
        <taxon>eudicotyledons</taxon>
        <taxon>Gunneridae</taxon>
        <taxon>Pentapetalae</taxon>
        <taxon>rosids</taxon>
        <taxon>fabids</taxon>
        <taxon>Fabales</taxon>
        <taxon>Fabaceae</taxon>
        <taxon>Papilionoideae</taxon>
        <taxon>50 kb inversion clade</taxon>
        <taxon>NPAAA clade</taxon>
        <taxon>indigoferoid/millettioid clade</taxon>
        <taxon>Phaseoleae</taxon>
        <taxon>Vigna</taxon>
    </lineage>
</organism>
<dbReference type="EMBL" id="CP144700">
    <property type="protein sequence ID" value="WVZ26444.1"/>
    <property type="molecule type" value="Genomic_DNA"/>
</dbReference>
<keyword evidence="1" id="KW-0472">Membrane</keyword>
<evidence type="ECO:0000313" key="3">
    <source>
        <dbReference type="Proteomes" id="UP001374535"/>
    </source>
</evidence>
<name>A0AAQ3PHL8_VIGMU</name>
<dbReference type="AlphaFoldDB" id="A0AAQ3PHL8"/>